<accession>A0ABV3QKK1</accession>
<name>A0ABV3QKK1_9GAMM</name>
<sequence length="197" mass="21638">MPPRLRVAEPMELVTARLRLDALREGDAEALFRYRADPDVCRYQGWRPAALADAERFIGDQSAMTEPSHGQWFQRAIRDRDDGVLIGDIGFCVADAQAEFGITLAPAAQGKGLAREALHALFGWLFGEMGVHRVHASVDPRNAPSMALLQAMGMRQEAHFRESLRFHGAWVDDVVFGLLASEWPDAAGRGAGIAASR</sequence>
<dbReference type="SUPFAM" id="SSF55729">
    <property type="entry name" value="Acyl-CoA N-acyltransferases (Nat)"/>
    <property type="match status" value="1"/>
</dbReference>
<dbReference type="PROSITE" id="PS51186">
    <property type="entry name" value="GNAT"/>
    <property type="match status" value="1"/>
</dbReference>
<dbReference type="PANTHER" id="PTHR43792">
    <property type="entry name" value="GNAT FAMILY, PUTATIVE (AFU_ORTHOLOGUE AFUA_3G00765)-RELATED-RELATED"/>
    <property type="match status" value="1"/>
</dbReference>
<dbReference type="EMBL" id="JBFOHL010000002">
    <property type="protein sequence ID" value="MEW9623117.1"/>
    <property type="molecule type" value="Genomic_DNA"/>
</dbReference>
<feature type="domain" description="N-acetyltransferase" evidence="1">
    <location>
        <begin position="18"/>
        <end position="181"/>
    </location>
</feature>
<dbReference type="InterPro" id="IPR016181">
    <property type="entry name" value="Acyl_CoA_acyltransferase"/>
</dbReference>
<organism evidence="2 3">
    <name type="scientific">Rhodanobacter geophilus</name>
    <dbReference type="NCBI Taxonomy" id="3162488"/>
    <lineage>
        <taxon>Bacteria</taxon>
        <taxon>Pseudomonadati</taxon>
        <taxon>Pseudomonadota</taxon>
        <taxon>Gammaproteobacteria</taxon>
        <taxon>Lysobacterales</taxon>
        <taxon>Rhodanobacteraceae</taxon>
        <taxon>Rhodanobacter</taxon>
    </lineage>
</organism>
<evidence type="ECO:0000313" key="3">
    <source>
        <dbReference type="Proteomes" id="UP001556170"/>
    </source>
</evidence>
<dbReference type="Proteomes" id="UP001556170">
    <property type="component" value="Unassembled WGS sequence"/>
</dbReference>
<dbReference type="PANTHER" id="PTHR43792:SF1">
    <property type="entry name" value="N-ACETYLTRANSFERASE DOMAIN-CONTAINING PROTEIN"/>
    <property type="match status" value="1"/>
</dbReference>
<comment type="caution">
    <text evidence="2">The sequence shown here is derived from an EMBL/GenBank/DDBJ whole genome shotgun (WGS) entry which is preliminary data.</text>
</comment>
<evidence type="ECO:0000259" key="1">
    <source>
        <dbReference type="PROSITE" id="PS51186"/>
    </source>
</evidence>
<dbReference type="InterPro" id="IPR000182">
    <property type="entry name" value="GNAT_dom"/>
</dbReference>
<dbReference type="InterPro" id="IPR051531">
    <property type="entry name" value="N-acetyltransferase"/>
</dbReference>
<dbReference type="GO" id="GO:0016746">
    <property type="term" value="F:acyltransferase activity"/>
    <property type="evidence" value="ECO:0007669"/>
    <property type="project" value="UniProtKB-KW"/>
</dbReference>
<dbReference type="Gene3D" id="3.40.630.30">
    <property type="match status" value="1"/>
</dbReference>
<gene>
    <name evidence="2" type="ORF">ABQJ56_02575</name>
</gene>
<dbReference type="RefSeq" id="WP_367843431.1">
    <property type="nucleotide sequence ID" value="NZ_JBFOHL010000002.1"/>
</dbReference>
<keyword evidence="2" id="KW-0808">Transferase</keyword>
<keyword evidence="3" id="KW-1185">Reference proteome</keyword>
<dbReference type="Pfam" id="PF13302">
    <property type="entry name" value="Acetyltransf_3"/>
    <property type="match status" value="1"/>
</dbReference>
<keyword evidence="2" id="KW-0012">Acyltransferase</keyword>
<protein>
    <submittedName>
        <fullName evidence="2">GNAT family N-acetyltransferase</fullName>
        <ecNumber evidence="2">2.3.-.-</ecNumber>
    </submittedName>
</protein>
<dbReference type="EC" id="2.3.-.-" evidence="2"/>
<evidence type="ECO:0000313" key="2">
    <source>
        <dbReference type="EMBL" id="MEW9623117.1"/>
    </source>
</evidence>
<reference evidence="2 3" key="1">
    <citation type="submission" date="2024-06" db="EMBL/GenBank/DDBJ databases">
        <authorList>
            <person name="Woo H."/>
        </authorList>
    </citation>
    <scope>NUCLEOTIDE SEQUENCE [LARGE SCALE GENOMIC DNA]</scope>
    <source>
        <strain evidence="2 3">S2-g</strain>
    </source>
</reference>
<proteinExistence type="predicted"/>